<sequence length="390" mass="42465">MTQITTTGDYQQNAVAEQLNALLVIAETSAGKSAGIPKFLPDGDWHRDQTIFYFNKFMRFLIDETSLTLTGTYVNLGDYTNPFDQNISLHINAAAIHLEGGTLVIGNKWALVLDGANDHLLMDIWKPLADYSIKGTYTYASDKMLMGSIASASDWMYSTTAGLEIRMGGTQVTLVIPDIIVGDLVEFEMTYIGTTLTITANGATYQQVTSTPFILGFDTFGRYNGAGYYFNGNFQGLWTFTADNLPTRTYDFEASGEAKTGTGQPIVIDTTSGLNAVGVNFTGNDSEWTNMKPEVVATYIWDAKGSYTSPNEWQSFSGTSYLCNNVTSDGTVVNPPTDIWSKTAIVTVGDNDPETVTFKDTSTQSGGGFQVVWDGMTVKDGITFKIEVLG</sequence>
<organism evidence="1 2">
    <name type="scientific">Colwellia phage 9A</name>
    <dbReference type="NCBI Taxonomy" id="765765"/>
    <lineage>
        <taxon>Viruses</taxon>
        <taxon>Duplodnaviria</taxon>
        <taxon>Heunggongvirae</taxon>
        <taxon>Uroviricota</taxon>
        <taxon>Caudoviricetes</taxon>
        <taxon>Franklinbayvirus</taxon>
        <taxon>Franklinbayvirus fv9A</taxon>
    </lineage>
</organism>
<proteinExistence type="predicted"/>
<gene>
    <name evidence="1" type="ORF">COPG_00040</name>
</gene>
<dbReference type="GeneID" id="13165457"/>
<keyword evidence="2" id="KW-1185">Reference proteome</keyword>
<dbReference type="EMBL" id="HQ317390">
    <property type="protein sequence ID" value="AFK66636.1"/>
    <property type="molecule type" value="Genomic_DNA"/>
</dbReference>
<evidence type="ECO:0000313" key="1">
    <source>
        <dbReference type="EMBL" id="AFK66636.1"/>
    </source>
</evidence>
<dbReference type="RefSeq" id="YP_006489226.1">
    <property type="nucleotide sequence ID" value="NC_018088.1"/>
</dbReference>
<name>I3UMC1_9CAUD</name>
<accession>I3UMC1</accession>
<reference evidence="1 2" key="1">
    <citation type="journal article" date="2013" name="Extremophiles">
        <title>Genomic analysis of cold-active Colwelliaphage 9A and psychrophilic phage-host interactions.</title>
        <authorList>
            <person name="Colangelo-Lillis J.R."/>
            <person name="Deming J.W."/>
        </authorList>
    </citation>
    <scope>NUCLEOTIDE SEQUENCE [LARGE SCALE GENOMIC DNA]</scope>
    <source>
        <strain evidence="1">9A</strain>
    </source>
</reference>
<protein>
    <submittedName>
        <fullName evidence="1">Uncharacterized protein</fullName>
    </submittedName>
</protein>
<evidence type="ECO:0000313" key="2">
    <source>
        <dbReference type="Proteomes" id="UP000005266"/>
    </source>
</evidence>
<dbReference type="KEGG" id="vg:13165457"/>
<dbReference type="Proteomes" id="UP000005266">
    <property type="component" value="Segment"/>
</dbReference>